<keyword evidence="5" id="KW-0676">Redox-active center</keyword>
<dbReference type="Gene3D" id="3.40.30.10">
    <property type="entry name" value="Glutaredoxin"/>
    <property type="match status" value="1"/>
</dbReference>
<dbReference type="SUPFAM" id="SSF52833">
    <property type="entry name" value="Thioredoxin-like"/>
    <property type="match status" value="1"/>
</dbReference>
<dbReference type="Proteomes" id="UP000230842">
    <property type="component" value="Unassembled WGS sequence"/>
</dbReference>
<dbReference type="GO" id="GO:0016491">
    <property type="term" value="F:oxidoreductase activity"/>
    <property type="evidence" value="ECO:0007669"/>
    <property type="project" value="InterPro"/>
</dbReference>
<feature type="signal peptide" evidence="7">
    <location>
        <begin position="1"/>
        <end position="23"/>
    </location>
</feature>
<dbReference type="GO" id="GO:0016853">
    <property type="term" value="F:isomerase activity"/>
    <property type="evidence" value="ECO:0007669"/>
    <property type="project" value="UniProtKB-KW"/>
</dbReference>
<evidence type="ECO:0000256" key="7">
    <source>
        <dbReference type="SAM" id="SignalP"/>
    </source>
</evidence>
<accession>A0A0B2BQK0</accession>
<dbReference type="GO" id="GO:0017004">
    <property type="term" value="P:cytochrome complex assembly"/>
    <property type="evidence" value="ECO:0007669"/>
    <property type="project" value="UniProtKB-KW"/>
</dbReference>
<evidence type="ECO:0000256" key="2">
    <source>
        <dbReference type="ARBA" id="ARBA00022748"/>
    </source>
</evidence>
<comment type="subcellular location">
    <subcellularLocation>
        <location evidence="1">Cell envelope</location>
    </subcellularLocation>
</comment>
<comment type="caution">
    <text evidence="9">The sequence shown here is derived from an EMBL/GenBank/DDBJ whole genome shotgun (WGS) entry which is preliminary data.</text>
</comment>
<keyword evidence="7" id="KW-0732">Signal</keyword>
<gene>
    <name evidence="9" type="ORF">CLV56_2425</name>
</gene>
<dbReference type="PANTHER" id="PTHR42852:SF6">
    <property type="entry name" value="THIOL:DISULFIDE INTERCHANGE PROTEIN DSBE"/>
    <property type="match status" value="1"/>
</dbReference>
<dbReference type="CDD" id="cd02966">
    <property type="entry name" value="TlpA_like_family"/>
    <property type="match status" value="1"/>
</dbReference>
<proteinExistence type="predicted"/>
<dbReference type="PROSITE" id="PS51257">
    <property type="entry name" value="PROKAR_LIPOPROTEIN"/>
    <property type="match status" value="1"/>
</dbReference>
<keyword evidence="3" id="KW-0735">Signal-anchor</keyword>
<feature type="chain" id="PRO_5015034444" evidence="7">
    <location>
        <begin position="24"/>
        <end position="186"/>
    </location>
</feature>
<name>A0A0B2BQK0_9ACTN</name>
<dbReference type="RefSeq" id="WP_039339841.1">
    <property type="nucleotide sequence ID" value="NZ_PGEZ01000001.1"/>
</dbReference>
<dbReference type="GO" id="GO:0016209">
    <property type="term" value="F:antioxidant activity"/>
    <property type="evidence" value="ECO:0007669"/>
    <property type="project" value="InterPro"/>
</dbReference>
<dbReference type="EMBL" id="PGEZ01000001">
    <property type="protein sequence ID" value="PJJ58180.1"/>
    <property type="molecule type" value="Genomic_DNA"/>
</dbReference>
<evidence type="ECO:0000256" key="5">
    <source>
        <dbReference type="ARBA" id="ARBA00023284"/>
    </source>
</evidence>
<dbReference type="InterPro" id="IPR013766">
    <property type="entry name" value="Thioredoxin_domain"/>
</dbReference>
<dbReference type="InterPro" id="IPR000866">
    <property type="entry name" value="AhpC/TSA"/>
</dbReference>
<dbReference type="Pfam" id="PF00578">
    <property type="entry name" value="AhpC-TSA"/>
    <property type="match status" value="1"/>
</dbReference>
<dbReference type="GO" id="GO:0030313">
    <property type="term" value="C:cell envelope"/>
    <property type="evidence" value="ECO:0007669"/>
    <property type="project" value="UniProtKB-SubCell"/>
</dbReference>
<dbReference type="InterPro" id="IPR036249">
    <property type="entry name" value="Thioredoxin-like_sf"/>
</dbReference>
<dbReference type="InterPro" id="IPR050553">
    <property type="entry name" value="Thioredoxin_ResA/DsbE_sf"/>
</dbReference>
<evidence type="ECO:0000256" key="3">
    <source>
        <dbReference type="ARBA" id="ARBA00022968"/>
    </source>
</evidence>
<evidence type="ECO:0000256" key="4">
    <source>
        <dbReference type="ARBA" id="ARBA00023157"/>
    </source>
</evidence>
<dbReference type="AlphaFoldDB" id="A0A0B2BQK0"/>
<dbReference type="PROSITE" id="PS51352">
    <property type="entry name" value="THIOREDOXIN_2"/>
    <property type="match status" value="1"/>
</dbReference>
<dbReference type="OrthoDB" id="9796554at2"/>
<protein>
    <submittedName>
        <fullName evidence="9">Thiol-disulfide isomerase/thioredoxin</fullName>
    </submittedName>
</protein>
<feature type="domain" description="Thioredoxin" evidence="8">
    <location>
        <begin position="45"/>
        <end position="185"/>
    </location>
</feature>
<keyword evidence="10" id="KW-1185">Reference proteome</keyword>
<dbReference type="PANTHER" id="PTHR42852">
    <property type="entry name" value="THIOL:DISULFIDE INTERCHANGE PROTEIN DSBE"/>
    <property type="match status" value="1"/>
</dbReference>
<keyword evidence="4" id="KW-1015">Disulfide bond</keyword>
<evidence type="ECO:0000313" key="10">
    <source>
        <dbReference type="Proteomes" id="UP000230842"/>
    </source>
</evidence>
<evidence type="ECO:0000256" key="1">
    <source>
        <dbReference type="ARBA" id="ARBA00004196"/>
    </source>
</evidence>
<reference evidence="9 10" key="1">
    <citation type="submission" date="2017-11" db="EMBL/GenBank/DDBJ databases">
        <title>Genomic Encyclopedia of Archaeal and Bacterial Type Strains, Phase II (KMG-II): From Individual Species to Whole Genera.</title>
        <authorList>
            <person name="Goeker M."/>
        </authorList>
    </citation>
    <scope>NUCLEOTIDE SEQUENCE [LARGE SCALE GENOMIC DNA]</scope>
    <source>
        <strain evidence="9 10">DSM 27763</strain>
    </source>
</reference>
<keyword evidence="9" id="KW-0413">Isomerase</keyword>
<evidence type="ECO:0000313" key="9">
    <source>
        <dbReference type="EMBL" id="PJJ58180.1"/>
    </source>
</evidence>
<feature type="region of interest" description="Disordered" evidence="6">
    <location>
        <begin position="29"/>
        <end position="55"/>
    </location>
</feature>
<keyword evidence="3" id="KW-0812">Transmembrane</keyword>
<sequence>MTARRLLLAAAALLVGVAVSACASSTQADETTGGYVSGDGTITSVDPADRAPAPELAGESLGGDPVALSDFAGSPVVVNVWGSWCADCREEASDLAALADSGVEVLGINIRDSRDAALAYDENYGITYPSIYDPSGETLLGFRDSLPAIAVPTTYVIDSDGRVAARVVGATSEATLRGLVEDAGAA</sequence>
<keyword evidence="2" id="KW-0201">Cytochrome c-type biogenesis</keyword>
<evidence type="ECO:0000256" key="6">
    <source>
        <dbReference type="SAM" id="MobiDB-lite"/>
    </source>
</evidence>
<evidence type="ECO:0000259" key="8">
    <source>
        <dbReference type="PROSITE" id="PS51352"/>
    </source>
</evidence>
<organism evidence="9 10">
    <name type="scientific">Mumia flava</name>
    <dbReference type="NCBI Taxonomy" id="1348852"/>
    <lineage>
        <taxon>Bacteria</taxon>
        <taxon>Bacillati</taxon>
        <taxon>Actinomycetota</taxon>
        <taxon>Actinomycetes</taxon>
        <taxon>Propionibacteriales</taxon>
        <taxon>Nocardioidaceae</taxon>
        <taxon>Mumia</taxon>
    </lineage>
</organism>